<dbReference type="SMART" id="SM00597">
    <property type="entry name" value="ZnF_TTF"/>
    <property type="match status" value="1"/>
</dbReference>
<dbReference type="InterPro" id="IPR006580">
    <property type="entry name" value="Znf_TTF"/>
</dbReference>
<protein>
    <recommendedName>
        <fullName evidence="1">TTF-type domain-containing protein</fullName>
    </recommendedName>
</protein>
<organism evidence="2 3">
    <name type="scientific">Macrosiphum euphorbiae</name>
    <name type="common">potato aphid</name>
    <dbReference type="NCBI Taxonomy" id="13131"/>
    <lineage>
        <taxon>Eukaryota</taxon>
        <taxon>Metazoa</taxon>
        <taxon>Ecdysozoa</taxon>
        <taxon>Arthropoda</taxon>
        <taxon>Hexapoda</taxon>
        <taxon>Insecta</taxon>
        <taxon>Pterygota</taxon>
        <taxon>Neoptera</taxon>
        <taxon>Paraneoptera</taxon>
        <taxon>Hemiptera</taxon>
        <taxon>Sternorrhyncha</taxon>
        <taxon>Aphidomorpha</taxon>
        <taxon>Aphidoidea</taxon>
        <taxon>Aphididae</taxon>
        <taxon>Macrosiphini</taxon>
        <taxon>Macrosiphum</taxon>
    </lineage>
</organism>
<proteinExistence type="predicted"/>
<keyword evidence="3" id="KW-1185">Reference proteome</keyword>
<dbReference type="EMBL" id="CARXXK010000004">
    <property type="protein sequence ID" value="CAI6366147.1"/>
    <property type="molecule type" value="Genomic_DNA"/>
</dbReference>
<reference evidence="2 3" key="1">
    <citation type="submission" date="2023-01" db="EMBL/GenBank/DDBJ databases">
        <authorList>
            <person name="Whitehead M."/>
        </authorList>
    </citation>
    <scope>NUCLEOTIDE SEQUENCE [LARGE SCALE GENOMIC DNA]</scope>
</reference>
<evidence type="ECO:0000313" key="3">
    <source>
        <dbReference type="Proteomes" id="UP001160148"/>
    </source>
</evidence>
<evidence type="ECO:0000313" key="2">
    <source>
        <dbReference type="EMBL" id="CAI6366147.1"/>
    </source>
</evidence>
<dbReference type="Proteomes" id="UP001160148">
    <property type="component" value="Unassembled WGS sequence"/>
</dbReference>
<dbReference type="PANTHER" id="PTHR45749:SF21">
    <property type="entry name" value="DUF4371 DOMAIN-CONTAINING PROTEIN"/>
    <property type="match status" value="1"/>
</dbReference>
<accession>A0AAV0XEZ9</accession>
<evidence type="ECO:0000259" key="1">
    <source>
        <dbReference type="SMART" id="SM00597"/>
    </source>
</evidence>
<feature type="domain" description="TTF-type" evidence="1">
    <location>
        <begin position="99"/>
        <end position="187"/>
    </location>
</feature>
<gene>
    <name evidence="2" type="ORF">MEUPH1_LOCUS20766</name>
</gene>
<name>A0AAV0XEZ9_9HEMI</name>
<sequence>MFSIFEKYKCNKQKTNCEANTEIFATASTSSIGSITSESEDIGIMADMQEVMNKDDSTFIEPISVDPNVSVTSNLSDLGDMGHARPILQVYPKTKFGIQNRPFSSKLYSNYDWLEYSVRKDLVFCYFCRICGLGNYNEDTDTFTTKGFQNWRKIREKCNSHSSSKQHLINKTNYTAYLSSKSNGSVVSKLSEGHQKEVNENREYLTILIEILLYLSRQGIPLRGHFEDKNSLNQGNFKEACHLLKKI</sequence>
<dbReference type="AlphaFoldDB" id="A0AAV0XEZ9"/>
<comment type="caution">
    <text evidence="2">The sequence shown here is derived from an EMBL/GenBank/DDBJ whole genome shotgun (WGS) entry which is preliminary data.</text>
</comment>
<dbReference type="PANTHER" id="PTHR45749">
    <property type="match status" value="1"/>
</dbReference>